<sequence>MVVFMVVNGRLARIFCGAVVLSVRSLVGSEVVRMRVVTRNDEEHGVGKRDVRTVFAELKDLPEKIASTGLESPTPLIIGKVVELSPFLAYSNKTRIIFNASMIDAYKKYYYRQACEDEGLVSLHTKGFTVFAEMKNFCVTIVVSIGDVGFAQK</sequence>
<evidence type="ECO:0000313" key="2">
    <source>
        <dbReference type="Proteomes" id="UP001058974"/>
    </source>
</evidence>
<dbReference type="Gramene" id="Psat01G0300000-T1">
    <property type="protein sequence ID" value="KAI5444569.1"/>
    <property type="gene ID" value="KIW84_013000"/>
</dbReference>
<evidence type="ECO:0000313" key="1">
    <source>
        <dbReference type="EMBL" id="KAI5444569.1"/>
    </source>
</evidence>
<protein>
    <submittedName>
        <fullName evidence="1">Uncharacterized protein</fullName>
    </submittedName>
</protein>
<accession>A0A9D5BIX3</accession>
<dbReference type="EMBL" id="JAMSHJ010000001">
    <property type="protein sequence ID" value="KAI5444569.1"/>
    <property type="molecule type" value="Genomic_DNA"/>
</dbReference>
<reference evidence="1 2" key="1">
    <citation type="journal article" date="2022" name="Nat. Genet.">
        <title>Improved pea reference genome and pan-genome highlight genomic features and evolutionary characteristics.</title>
        <authorList>
            <person name="Yang T."/>
            <person name="Liu R."/>
            <person name="Luo Y."/>
            <person name="Hu S."/>
            <person name="Wang D."/>
            <person name="Wang C."/>
            <person name="Pandey M.K."/>
            <person name="Ge S."/>
            <person name="Xu Q."/>
            <person name="Li N."/>
            <person name="Li G."/>
            <person name="Huang Y."/>
            <person name="Saxena R.K."/>
            <person name="Ji Y."/>
            <person name="Li M."/>
            <person name="Yan X."/>
            <person name="He Y."/>
            <person name="Liu Y."/>
            <person name="Wang X."/>
            <person name="Xiang C."/>
            <person name="Varshney R.K."/>
            <person name="Ding H."/>
            <person name="Gao S."/>
            <person name="Zong X."/>
        </authorList>
    </citation>
    <scope>NUCLEOTIDE SEQUENCE [LARGE SCALE GENOMIC DNA]</scope>
    <source>
        <strain evidence="1 2">cv. Zhongwan 6</strain>
    </source>
</reference>
<proteinExistence type="predicted"/>
<organism evidence="1 2">
    <name type="scientific">Pisum sativum</name>
    <name type="common">Garden pea</name>
    <name type="synonym">Lathyrus oleraceus</name>
    <dbReference type="NCBI Taxonomy" id="3888"/>
    <lineage>
        <taxon>Eukaryota</taxon>
        <taxon>Viridiplantae</taxon>
        <taxon>Streptophyta</taxon>
        <taxon>Embryophyta</taxon>
        <taxon>Tracheophyta</taxon>
        <taxon>Spermatophyta</taxon>
        <taxon>Magnoliopsida</taxon>
        <taxon>eudicotyledons</taxon>
        <taxon>Gunneridae</taxon>
        <taxon>Pentapetalae</taxon>
        <taxon>rosids</taxon>
        <taxon>fabids</taxon>
        <taxon>Fabales</taxon>
        <taxon>Fabaceae</taxon>
        <taxon>Papilionoideae</taxon>
        <taxon>50 kb inversion clade</taxon>
        <taxon>NPAAA clade</taxon>
        <taxon>Hologalegina</taxon>
        <taxon>IRL clade</taxon>
        <taxon>Fabeae</taxon>
        <taxon>Lathyrus</taxon>
    </lineage>
</organism>
<dbReference type="Proteomes" id="UP001058974">
    <property type="component" value="Chromosome 1"/>
</dbReference>
<comment type="caution">
    <text evidence="1">The sequence shown here is derived from an EMBL/GenBank/DDBJ whole genome shotgun (WGS) entry which is preliminary data.</text>
</comment>
<dbReference type="AlphaFoldDB" id="A0A9D5BIX3"/>
<gene>
    <name evidence="1" type="ORF">KIW84_013000</name>
</gene>
<keyword evidence="2" id="KW-1185">Reference proteome</keyword>
<name>A0A9D5BIX3_PEA</name>